<dbReference type="EMBL" id="JADYXP020000002">
    <property type="protein sequence ID" value="KAL0130080.1"/>
    <property type="molecule type" value="Genomic_DNA"/>
</dbReference>
<sequence length="82" mass="9480">MDETLRCDPTAAALFFPLAEYLSLSNEERDERNHRASQSSRGYLRRKGIPLWTTQKKALEIAVWHASLSANSRTDEEREEDL</sequence>
<keyword evidence="2" id="KW-1185">Reference proteome</keyword>
<comment type="caution">
    <text evidence="1">The sequence shown here is derived from an EMBL/GenBank/DDBJ whole genome shotgun (WGS) entry which is preliminary data.</text>
</comment>
<dbReference type="Proteomes" id="UP001430953">
    <property type="component" value="Unassembled WGS sequence"/>
</dbReference>
<gene>
    <name evidence="1" type="ORF">PUN28_001997</name>
</gene>
<evidence type="ECO:0000313" key="2">
    <source>
        <dbReference type="Proteomes" id="UP001430953"/>
    </source>
</evidence>
<organism evidence="1 2">
    <name type="scientific">Cardiocondyla obscurior</name>
    <dbReference type="NCBI Taxonomy" id="286306"/>
    <lineage>
        <taxon>Eukaryota</taxon>
        <taxon>Metazoa</taxon>
        <taxon>Ecdysozoa</taxon>
        <taxon>Arthropoda</taxon>
        <taxon>Hexapoda</taxon>
        <taxon>Insecta</taxon>
        <taxon>Pterygota</taxon>
        <taxon>Neoptera</taxon>
        <taxon>Endopterygota</taxon>
        <taxon>Hymenoptera</taxon>
        <taxon>Apocrita</taxon>
        <taxon>Aculeata</taxon>
        <taxon>Formicoidea</taxon>
        <taxon>Formicidae</taxon>
        <taxon>Myrmicinae</taxon>
        <taxon>Cardiocondyla</taxon>
    </lineage>
</organism>
<accession>A0AAW2GS15</accession>
<name>A0AAW2GS15_9HYME</name>
<proteinExistence type="predicted"/>
<reference evidence="1 2" key="1">
    <citation type="submission" date="2023-03" db="EMBL/GenBank/DDBJ databases">
        <title>High recombination rates correlate with genetic variation in Cardiocondyla obscurior ants.</title>
        <authorList>
            <person name="Errbii M."/>
        </authorList>
    </citation>
    <scope>NUCLEOTIDE SEQUENCE [LARGE SCALE GENOMIC DNA]</scope>
    <source>
        <strain evidence="1">Alpha-2009</strain>
        <tissue evidence="1">Whole body</tissue>
    </source>
</reference>
<evidence type="ECO:0000313" key="1">
    <source>
        <dbReference type="EMBL" id="KAL0130080.1"/>
    </source>
</evidence>
<protein>
    <submittedName>
        <fullName evidence="1">Uncharacterized protein</fullName>
    </submittedName>
</protein>
<dbReference type="AlphaFoldDB" id="A0AAW2GS15"/>